<organism evidence="2 3">
    <name type="scientific">Butyrivibrio proteoclasticus (strain ATCC 51982 / DSM 14932 / B316)</name>
    <name type="common">Clostridium proteoclasticum</name>
    <dbReference type="NCBI Taxonomy" id="515622"/>
    <lineage>
        <taxon>Bacteria</taxon>
        <taxon>Bacillati</taxon>
        <taxon>Bacillota</taxon>
        <taxon>Clostridia</taxon>
        <taxon>Lachnospirales</taxon>
        <taxon>Lachnospiraceae</taxon>
        <taxon>Butyrivibrio</taxon>
    </lineage>
</organism>
<sequence length="129" mass="14136">MAGFIILVIMIGSSAVGYYFNRSYEDKYGEPAINWAAFVLQALFILCALFTWPNPDVSFWFIVWCLLSLISYVVAVIACKQHAEQQGALREDIKKAIAAQILLPVGTAIVILLAIAMVLGVLGGGKKKR</sequence>
<evidence type="ECO:0000313" key="2">
    <source>
        <dbReference type="EMBL" id="ADL36512.1"/>
    </source>
</evidence>
<keyword evidence="1" id="KW-0472">Membrane</keyword>
<dbReference type="RefSeq" id="WP_013283160.1">
    <property type="nucleotide sequence ID" value="NC_014390.1"/>
</dbReference>
<feature type="transmembrane region" description="Helical" evidence="1">
    <location>
        <begin position="33"/>
        <end position="52"/>
    </location>
</feature>
<dbReference type="HOGENOM" id="CLU_1944723_0_0_9"/>
<accession>E0S530</accession>
<geneLocation type="plasmid" evidence="2 3">
    <name>pCY186</name>
</geneLocation>
<reference evidence="2 3" key="1">
    <citation type="journal article" date="2010" name="PLoS ONE">
        <title>The glycobiome of the rumen bacterium Butyrivibrio proteoclasticus B316(T) highlights adaptation to a polysaccharide-rich environment.</title>
        <authorList>
            <person name="Kelly W.J."/>
            <person name="Leahy S.C."/>
            <person name="Altermann E."/>
            <person name="Yeoman C.J."/>
            <person name="Dunne J.C."/>
            <person name="Kong Z."/>
            <person name="Pacheco D.M."/>
            <person name="Li D."/>
            <person name="Noel S.J."/>
            <person name="Moon C.D."/>
            <person name="Cookson A.L."/>
            <person name="Attwood G.T."/>
        </authorList>
    </citation>
    <scope>NUCLEOTIDE SEQUENCE [LARGE SCALE GENOMIC DNA]</scope>
    <source>
        <strain evidence="3">ATCC 51982 / DSM 14932 / B316</strain>
        <plasmid evidence="3">Plasmid pCY186</plasmid>
    </source>
</reference>
<dbReference type="EMBL" id="CP001813">
    <property type="protein sequence ID" value="ADL36512.1"/>
    <property type="molecule type" value="Genomic_DNA"/>
</dbReference>
<feature type="transmembrane region" description="Helical" evidence="1">
    <location>
        <begin position="97"/>
        <end position="122"/>
    </location>
</feature>
<dbReference type="KEGG" id="bpb:bpr_IV148"/>
<dbReference type="Proteomes" id="UP000001299">
    <property type="component" value="Plasmid pCY186"/>
</dbReference>
<dbReference type="AlphaFoldDB" id="E0S530"/>
<keyword evidence="2" id="KW-0614">Plasmid</keyword>
<protein>
    <submittedName>
        <fullName evidence="2">Uncharacterized protein</fullName>
    </submittedName>
</protein>
<evidence type="ECO:0000256" key="1">
    <source>
        <dbReference type="SAM" id="Phobius"/>
    </source>
</evidence>
<feature type="transmembrane region" description="Helical" evidence="1">
    <location>
        <begin position="59"/>
        <end position="77"/>
    </location>
</feature>
<keyword evidence="3" id="KW-1185">Reference proteome</keyword>
<proteinExistence type="predicted"/>
<keyword evidence="1" id="KW-0812">Transmembrane</keyword>
<name>E0S530_BUTPB</name>
<evidence type="ECO:0000313" key="3">
    <source>
        <dbReference type="Proteomes" id="UP000001299"/>
    </source>
</evidence>
<keyword evidence="1" id="KW-1133">Transmembrane helix</keyword>
<gene>
    <name evidence="2" type="ordered locus">bpr_IV148</name>
</gene>